<accession>A0A4S4L1N4</accession>
<dbReference type="Proteomes" id="UP000310158">
    <property type="component" value="Unassembled WGS sequence"/>
</dbReference>
<gene>
    <name evidence="1" type="ORF">EW146_g10164</name>
</gene>
<dbReference type="AlphaFoldDB" id="A0A4S4L1N4"/>
<dbReference type="EMBL" id="SGPL01001150">
    <property type="protein sequence ID" value="THH04488.1"/>
    <property type="molecule type" value="Genomic_DNA"/>
</dbReference>
<comment type="caution">
    <text evidence="1">The sequence shown here is derived from an EMBL/GenBank/DDBJ whole genome shotgun (WGS) entry which is preliminary data.</text>
</comment>
<proteinExistence type="predicted"/>
<sequence length="100" mass="11527">MSEGSASPRFPKLNDGNYLEWAMMMEAELVRKGLWAVMDILVDTEGKDEASWKAELQMKMVKRTAQKMAEAHAEMILRVEEGQLSHMRSRDPMKIWGSLR</sequence>
<organism evidence="1 2">
    <name type="scientific">Bondarzewia mesenterica</name>
    <dbReference type="NCBI Taxonomy" id="1095465"/>
    <lineage>
        <taxon>Eukaryota</taxon>
        <taxon>Fungi</taxon>
        <taxon>Dikarya</taxon>
        <taxon>Basidiomycota</taxon>
        <taxon>Agaricomycotina</taxon>
        <taxon>Agaricomycetes</taxon>
        <taxon>Russulales</taxon>
        <taxon>Bondarzewiaceae</taxon>
        <taxon>Bondarzewia</taxon>
    </lineage>
</organism>
<dbReference type="OrthoDB" id="3265539at2759"/>
<protein>
    <recommendedName>
        <fullName evidence="3">DUF4219 domain-containing protein</fullName>
    </recommendedName>
</protein>
<keyword evidence="2" id="KW-1185">Reference proteome</keyword>
<evidence type="ECO:0000313" key="2">
    <source>
        <dbReference type="Proteomes" id="UP000310158"/>
    </source>
</evidence>
<evidence type="ECO:0008006" key="3">
    <source>
        <dbReference type="Google" id="ProtNLM"/>
    </source>
</evidence>
<name>A0A4S4L1N4_9AGAM</name>
<reference evidence="1 2" key="1">
    <citation type="submission" date="2019-02" db="EMBL/GenBank/DDBJ databases">
        <title>Genome sequencing of the rare red list fungi Bondarzewia mesenterica.</title>
        <authorList>
            <person name="Buettner E."/>
            <person name="Kellner H."/>
        </authorList>
    </citation>
    <scope>NUCLEOTIDE SEQUENCE [LARGE SCALE GENOMIC DNA]</scope>
    <source>
        <strain evidence="1 2">DSM 108281</strain>
    </source>
</reference>
<evidence type="ECO:0000313" key="1">
    <source>
        <dbReference type="EMBL" id="THH04488.1"/>
    </source>
</evidence>